<dbReference type="InterPro" id="IPR043132">
    <property type="entry name" value="BCAT-like_C"/>
</dbReference>
<protein>
    <recommendedName>
        <fullName evidence="3">Aminodeoxychorismate lyase</fullName>
    </recommendedName>
</protein>
<reference evidence="1" key="1">
    <citation type="submission" date="2017-02" db="EMBL/GenBank/DDBJ databases">
        <title>Genome of Microbulbifer agarilyticus GP101.</title>
        <authorList>
            <person name="Jung J."/>
            <person name="Bae S.S."/>
            <person name="Baek K."/>
        </authorList>
    </citation>
    <scope>NUCLEOTIDE SEQUENCE [LARGE SCALE GENOMIC DNA]</scope>
    <source>
        <strain evidence="1">GP101</strain>
    </source>
</reference>
<dbReference type="OrthoDB" id="9805628at2"/>
<gene>
    <name evidence="1" type="ORF">Mag101_08860</name>
</gene>
<dbReference type="Pfam" id="PF01063">
    <property type="entry name" value="Aminotran_4"/>
    <property type="match status" value="1"/>
</dbReference>
<dbReference type="Proteomes" id="UP000188219">
    <property type="component" value="Chromosome"/>
</dbReference>
<evidence type="ECO:0000313" key="1">
    <source>
        <dbReference type="EMBL" id="AQQ67736.1"/>
    </source>
</evidence>
<dbReference type="InterPro" id="IPR001544">
    <property type="entry name" value="Aminotrans_IV"/>
</dbReference>
<dbReference type="SUPFAM" id="SSF56752">
    <property type="entry name" value="D-aminoacid aminotransferase-like PLP-dependent enzymes"/>
    <property type="match status" value="1"/>
</dbReference>
<dbReference type="KEGG" id="maga:Mag101_08860"/>
<keyword evidence="2" id="KW-1185">Reference proteome</keyword>
<dbReference type="GO" id="GO:0003824">
    <property type="term" value="F:catalytic activity"/>
    <property type="evidence" value="ECO:0007669"/>
    <property type="project" value="InterPro"/>
</dbReference>
<dbReference type="Gene3D" id="3.30.470.10">
    <property type="match status" value="1"/>
</dbReference>
<dbReference type="Gene3D" id="3.20.10.10">
    <property type="entry name" value="D-amino Acid Aminotransferase, subunit A, domain 2"/>
    <property type="match status" value="1"/>
</dbReference>
<organism evidence="1 2">
    <name type="scientific">Microbulbifer agarilyticus</name>
    <dbReference type="NCBI Taxonomy" id="260552"/>
    <lineage>
        <taxon>Bacteria</taxon>
        <taxon>Pseudomonadati</taxon>
        <taxon>Pseudomonadota</taxon>
        <taxon>Gammaproteobacteria</taxon>
        <taxon>Cellvibrionales</taxon>
        <taxon>Microbulbiferaceae</taxon>
        <taxon>Microbulbifer</taxon>
    </lineage>
</organism>
<dbReference type="RefSeq" id="WP_077403637.1">
    <property type="nucleotide sequence ID" value="NZ_CP019650.1"/>
</dbReference>
<dbReference type="STRING" id="260552.Mag101_08860"/>
<dbReference type="AlphaFoldDB" id="A0A1Q2M508"/>
<evidence type="ECO:0000313" key="2">
    <source>
        <dbReference type="Proteomes" id="UP000188219"/>
    </source>
</evidence>
<accession>A0A1Q2M508</accession>
<proteinExistence type="predicted"/>
<name>A0A1Q2M508_9GAMM</name>
<dbReference type="InterPro" id="IPR036038">
    <property type="entry name" value="Aminotransferase-like"/>
</dbReference>
<dbReference type="EMBL" id="CP019650">
    <property type="protein sequence ID" value="AQQ67736.1"/>
    <property type="molecule type" value="Genomic_DNA"/>
</dbReference>
<dbReference type="InterPro" id="IPR043131">
    <property type="entry name" value="BCAT-like_N"/>
</dbReference>
<sequence>MTDIHSFFLSAAGELHTLVPDSAYQFGVLETMRAGHGKIPLWPLHRARLQRSASPLPETLSAIDQSLAQVVSRTRSWPEGARVRLRYGVRQGVNADKPMWDLCMEPLERVSPWGNGVLLGLCRTRLTSDATQSPFTPHLRSLGGGSEHTGLRGCKLLVRDVYKRAAAEWPARSAGGKPLLEPVLLDSAGAVIEGTRSNLLLRIGSDWITPRLDQFGVRGVMLHWLAGQVQIGEDTLYPTDLASANELAICNSVRGVIPARLLASTPEGSQMDSQAQNPVHPGRGVSMLQALISEELW</sequence>
<evidence type="ECO:0008006" key="3">
    <source>
        <dbReference type="Google" id="ProtNLM"/>
    </source>
</evidence>